<feature type="compositionally biased region" description="Basic residues" evidence="1">
    <location>
        <begin position="116"/>
        <end position="137"/>
    </location>
</feature>
<dbReference type="OrthoDB" id="341421at2759"/>
<proteinExistence type="predicted"/>
<name>A0A1X2GK83_9FUNG</name>
<sequence>MESQFEPEVDHDNEVDSDTVTINGFMFCVRHGLELCPSCPTDNRGSNNMMVEDHLHEMLPEEEFETKWKGDDREPFSVSHMWTRVSGKPGCLEHKQVGCKECFNWEQRLYNDIHGGKKPRQTRRGKASKRRQASPTL</sequence>
<dbReference type="EMBL" id="MCGT01000012">
    <property type="protein sequence ID" value="ORX55003.1"/>
    <property type="molecule type" value="Genomic_DNA"/>
</dbReference>
<accession>A0A1X2GK83</accession>
<protein>
    <submittedName>
        <fullName evidence="2">Uncharacterized protein</fullName>
    </submittedName>
</protein>
<keyword evidence="3" id="KW-1185">Reference proteome</keyword>
<evidence type="ECO:0000313" key="2">
    <source>
        <dbReference type="EMBL" id="ORX55003.1"/>
    </source>
</evidence>
<evidence type="ECO:0000256" key="1">
    <source>
        <dbReference type="SAM" id="MobiDB-lite"/>
    </source>
</evidence>
<dbReference type="AlphaFoldDB" id="A0A1X2GK83"/>
<comment type="caution">
    <text evidence="2">The sequence shown here is derived from an EMBL/GenBank/DDBJ whole genome shotgun (WGS) entry which is preliminary data.</text>
</comment>
<organism evidence="2 3">
    <name type="scientific">Hesseltinella vesiculosa</name>
    <dbReference type="NCBI Taxonomy" id="101127"/>
    <lineage>
        <taxon>Eukaryota</taxon>
        <taxon>Fungi</taxon>
        <taxon>Fungi incertae sedis</taxon>
        <taxon>Mucoromycota</taxon>
        <taxon>Mucoromycotina</taxon>
        <taxon>Mucoromycetes</taxon>
        <taxon>Mucorales</taxon>
        <taxon>Cunninghamellaceae</taxon>
        <taxon>Hesseltinella</taxon>
    </lineage>
</organism>
<evidence type="ECO:0000313" key="3">
    <source>
        <dbReference type="Proteomes" id="UP000242146"/>
    </source>
</evidence>
<dbReference type="Proteomes" id="UP000242146">
    <property type="component" value="Unassembled WGS sequence"/>
</dbReference>
<gene>
    <name evidence="2" type="ORF">DM01DRAFT_1335297</name>
</gene>
<feature type="region of interest" description="Disordered" evidence="1">
    <location>
        <begin position="113"/>
        <end position="137"/>
    </location>
</feature>
<reference evidence="2 3" key="1">
    <citation type="submission" date="2016-07" db="EMBL/GenBank/DDBJ databases">
        <title>Pervasive Adenine N6-methylation of Active Genes in Fungi.</title>
        <authorList>
            <consortium name="DOE Joint Genome Institute"/>
            <person name="Mondo S.J."/>
            <person name="Dannebaum R.O."/>
            <person name="Kuo R.C."/>
            <person name="Labutti K."/>
            <person name="Haridas S."/>
            <person name="Kuo A."/>
            <person name="Salamov A."/>
            <person name="Ahrendt S.R."/>
            <person name="Lipzen A."/>
            <person name="Sullivan W."/>
            <person name="Andreopoulos W.B."/>
            <person name="Clum A."/>
            <person name="Lindquist E."/>
            <person name="Daum C."/>
            <person name="Ramamoorthy G.K."/>
            <person name="Gryganskyi A."/>
            <person name="Culley D."/>
            <person name="Magnuson J.K."/>
            <person name="James T.Y."/>
            <person name="O'Malley M.A."/>
            <person name="Stajich J.E."/>
            <person name="Spatafora J.W."/>
            <person name="Visel A."/>
            <person name="Grigoriev I.V."/>
        </authorList>
    </citation>
    <scope>NUCLEOTIDE SEQUENCE [LARGE SCALE GENOMIC DNA]</scope>
    <source>
        <strain evidence="2 3">NRRL 3301</strain>
    </source>
</reference>